<dbReference type="OrthoDB" id="9936324at2"/>
<reference evidence="2 3" key="1">
    <citation type="submission" date="2006-09" db="EMBL/GenBank/DDBJ databases">
        <authorList>
            <person name="Emerson D."/>
            <person name="Ferriera S."/>
            <person name="Johnson J."/>
            <person name="Kravitz S."/>
            <person name="Halpern A."/>
            <person name="Remington K."/>
            <person name="Beeson K."/>
            <person name="Tran B."/>
            <person name="Rogers Y.-H."/>
            <person name="Friedman R."/>
            <person name="Venter J.C."/>
        </authorList>
    </citation>
    <scope>NUCLEOTIDE SEQUENCE [LARGE SCALE GENOMIC DNA]</scope>
    <source>
        <strain evidence="2 3">PV-1</strain>
    </source>
</reference>
<accession>Q0EYP7</accession>
<dbReference type="EMBL" id="AATS01000009">
    <property type="protein sequence ID" value="EAU54320.1"/>
    <property type="molecule type" value="Genomic_DNA"/>
</dbReference>
<dbReference type="HOGENOM" id="CLU_1862787_0_0_0"/>
<dbReference type="InParanoid" id="Q0EYP7"/>
<evidence type="ECO:0000256" key="1">
    <source>
        <dbReference type="SAM" id="SignalP"/>
    </source>
</evidence>
<dbReference type="Proteomes" id="UP000005297">
    <property type="component" value="Unassembled WGS sequence"/>
</dbReference>
<comment type="caution">
    <text evidence="2">The sequence shown here is derived from an EMBL/GenBank/DDBJ whole genome shotgun (WGS) entry which is preliminary data.</text>
</comment>
<name>Q0EYP7_9PROT</name>
<dbReference type="PROSITE" id="PS51257">
    <property type="entry name" value="PROKAR_LIPOPROTEIN"/>
    <property type="match status" value="1"/>
</dbReference>
<evidence type="ECO:0000313" key="2">
    <source>
        <dbReference type="EMBL" id="EAU54320.1"/>
    </source>
</evidence>
<protein>
    <recommendedName>
        <fullName evidence="4">DUF4019 domain-containing protein</fullName>
    </recommendedName>
</protein>
<feature type="signal peptide" evidence="1">
    <location>
        <begin position="1"/>
        <end position="21"/>
    </location>
</feature>
<dbReference type="RefSeq" id="WP_009851775.1">
    <property type="nucleotide sequence ID" value="NZ_DS022296.1"/>
</dbReference>
<dbReference type="STRING" id="314344.AL013_08150"/>
<proteinExistence type="predicted"/>
<evidence type="ECO:0000313" key="3">
    <source>
        <dbReference type="Proteomes" id="UP000005297"/>
    </source>
</evidence>
<keyword evidence="1" id="KW-0732">Signal</keyword>
<evidence type="ECO:0008006" key="4">
    <source>
        <dbReference type="Google" id="ProtNLM"/>
    </source>
</evidence>
<sequence length="137" mass="15576">MKRILILLMLLPMLSGCPSQADHGDEANKLVTAAHQAIITKDWHSVIPLYDKEFLSTHSPAAWERQVTEMTAPMGKLNNIKSTFERYDPRVSGDYYQYGFILQFEHGSISETLTVYKPSDKDPMTISGHNLKILRHS</sequence>
<keyword evidence="3" id="KW-1185">Reference proteome</keyword>
<gene>
    <name evidence="2" type="ORF">SPV1_00035</name>
</gene>
<dbReference type="AlphaFoldDB" id="Q0EYP7"/>
<feature type="chain" id="PRO_5004171365" description="DUF4019 domain-containing protein" evidence="1">
    <location>
        <begin position="22"/>
        <end position="137"/>
    </location>
</feature>
<organism evidence="2 3">
    <name type="scientific">Mariprofundus ferrooxydans PV-1</name>
    <dbReference type="NCBI Taxonomy" id="314345"/>
    <lineage>
        <taxon>Bacteria</taxon>
        <taxon>Pseudomonadati</taxon>
        <taxon>Pseudomonadota</taxon>
        <taxon>Candidatius Mariprofundia</taxon>
        <taxon>Mariprofundales</taxon>
        <taxon>Mariprofundaceae</taxon>
        <taxon>Mariprofundus</taxon>
    </lineage>
</organism>